<dbReference type="EMBL" id="CP045483">
    <property type="protein sequence ID" value="QGR19188.1"/>
    <property type="molecule type" value="Genomic_DNA"/>
</dbReference>
<organism evidence="1 2">
    <name type="scientific">Stygiolobus azoricus</name>
    <dbReference type="NCBI Taxonomy" id="41675"/>
    <lineage>
        <taxon>Archaea</taxon>
        <taxon>Thermoproteota</taxon>
        <taxon>Thermoprotei</taxon>
        <taxon>Sulfolobales</taxon>
        <taxon>Sulfolobaceae</taxon>
        <taxon>Stygiolobus</taxon>
    </lineage>
</organism>
<accession>A0A650CN41</accession>
<dbReference type="GeneID" id="42798172"/>
<dbReference type="KEGG" id="sazo:D1868_03825"/>
<dbReference type="RefSeq" id="WP_156005714.1">
    <property type="nucleotide sequence ID" value="NZ_CP045483.1"/>
</dbReference>
<name>A0A650CN41_9CREN</name>
<reference evidence="1 2" key="1">
    <citation type="submission" date="2019-10" db="EMBL/GenBank/DDBJ databases">
        <title>Genome Sequences from Six Type Strain Members of the Archaeal Family Sulfolobaceae: Acidianus ambivalens, Acidianus infernus, Metallosphaera prunae, Stygiolobus azoricus, Sulfolobus metallicus, and Sulfurisphaera ohwakuensis.</title>
        <authorList>
            <person name="Counts J.A."/>
            <person name="Kelly R.M."/>
        </authorList>
    </citation>
    <scope>NUCLEOTIDE SEQUENCE [LARGE SCALE GENOMIC DNA]</scope>
    <source>
        <strain evidence="1 2">FC6</strain>
    </source>
</reference>
<sequence length="105" mass="12053">MSIFSLDVKRIHESIRSQLDDILTESHEVRGVSKGYEIRQRYTRNIDGEIEEIFVKKGDYSVSLYINSNGVYTVTINKDGKIEAKELSREELEKIIKDILSTISG</sequence>
<keyword evidence="2" id="KW-1185">Reference proteome</keyword>
<proteinExistence type="predicted"/>
<gene>
    <name evidence="1" type="ORF">D1868_03825</name>
</gene>
<dbReference type="OrthoDB" id="379402at2157"/>
<evidence type="ECO:0000313" key="2">
    <source>
        <dbReference type="Proteomes" id="UP000423396"/>
    </source>
</evidence>
<dbReference type="AlphaFoldDB" id="A0A650CN41"/>
<protein>
    <submittedName>
        <fullName evidence="1">Uncharacterized protein</fullName>
    </submittedName>
</protein>
<evidence type="ECO:0000313" key="1">
    <source>
        <dbReference type="EMBL" id="QGR19188.1"/>
    </source>
</evidence>
<dbReference type="Proteomes" id="UP000423396">
    <property type="component" value="Chromosome"/>
</dbReference>